<comment type="caution">
    <text evidence="2">The sequence shown here is derived from an EMBL/GenBank/DDBJ whole genome shotgun (WGS) entry which is preliminary data.</text>
</comment>
<dbReference type="InterPro" id="IPR007543">
    <property type="entry name" value="LptD_C"/>
</dbReference>
<dbReference type="InterPro" id="IPR020889">
    <property type="entry name" value="LipoPS_assembly_LptD"/>
</dbReference>
<dbReference type="GO" id="GO:1990351">
    <property type="term" value="C:transporter complex"/>
    <property type="evidence" value="ECO:0007669"/>
    <property type="project" value="TreeGrafter"/>
</dbReference>
<dbReference type="Pfam" id="PF04453">
    <property type="entry name" value="LptD"/>
    <property type="match status" value="1"/>
</dbReference>
<dbReference type="Proteomes" id="UP001154240">
    <property type="component" value="Unassembled WGS sequence"/>
</dbReference>
<gene>
    <name evidence="2" type="primary">lptD</name>
    <name evidence="2" type="ORF">OLX77_06855</name>
</gene>
<dbReference type="HAMAP" id="MF_01411">
    <property type="entry name" value="LPS_assembly_LptD"/>
    <property type="match status" value="1"/>
</dbReference>
<feature type="domain" description="LptD C-terminal" evidence="1">
    <location>
        <begin position="301"/>
        <end position="700"/>
    </location>
</feature>
<evidence type="ECO:0000313" key="2">
    <source>
        <dbReference type="EMBL" id="MDG4475877.1"/>
    </source>
</evidence>
<sequence>MADKRITPGSVLCSIVVTLIALVVLGSGPAAARPIPWEITADSLVHLDDPNSILAEGNVIMIRPKSQGPGGMYIRADWARYDVERGTVKARGNVYILSGRDEITAKRADLDLEAETGTFTESTIFMADTHMYVTGEEVEKTGEFNYTLKKGWATACKPEEGKSPPWSFTSSTTKLTLDGMAQMTNAVFHVKDAPVAYTPYMTFPAKTKRESGLLFPEWSTSSRDGLGLMVPIFLNVSPSTDITLYPGYLAKRGVQYGGEFRYVQGLDSHGTFMLNYLRDKLDDGADLAEEYKKDGLIRRETNRYWLRGKANHDFGDHLIGRLDLDLVSDQDYLQEFRDGVTGFTANNLLFLDEFGRDLQQETLRERESSVQLVKSWSNMVASAELRTRQNTAHDIRLVSDTNGDGVLEEGEYTFLSRANSPLQALPRLDFTGRVPISGTRMSAAWDSEYVNYWRSEGVGAQRLDLHPKLITFLPRGGWLEGKISGGVRETAYQLESYGDSTWEKDSFYDRQAYDFTGNMATTFLRDFDFGSAGWLEHLVRPNLLYEYLTRTQDLPNIDGSVGTAAYSESSDRATNIFDSVDRLERKNWLTWQLNNYFTLGGTKDNGDFWSRNLGQLKLLQTYDLRRENPESLGLSITDRRYDWSDLRLETAVSPTANWTVGYQTNLSMYGKNITRYELINQYRLAKEYTLGLNYRYLQDSGMVAPYFYTDLGESSHDLIGSVGARLSETVTASYYLVKSFTEDHTVESRARLVYQPACWTMELETSTTSDDQRVMLIFSLEGVGRAFRVGRDL</sequence>
<dbReference type="RefSeq" id="WP_307632851.1">
    <property type="nucleotide sequence ID" value="NZ_JAPHEH010000001.1"/>
</dbReference>
<keyword evidence="3" id="KW-1185">Reference proteome</keyword>
<accession>A0A9X4MNF4</accession>
<dbReference type="PANTHER" id="PTHR30189">
    <property type="entry name" value="LPS-ASSEMBLY PROTEIN"/>
    <property type="match status" value="1"/>
</dbReference>
<evidence type="ECO:0000259" key="1">
    <source>
        <dbReference type="Pfam" id="PF04453"/>
    </source>
</evidence>
<dbReference type="PANTHER" id="PTHR30189:SF1">
    <property type="entry name" value="LPS-ASSEMBLY PROTEIN LPTD"/>
    <property type="match status" value="1"/>
</dbReference>
<organism evidence="2 3">
    <name type="scientific">Thiovibrio frasassiensis</name>
    <dbReference type="NCBI Taxonomy" id="2984131"/>
    <lineage>
        <taxon>Bacteria</taxon>
        <taxon>Pseudomonadati</taxon>
        <taxon>Thermodesulfobacteriota</taxon>
        <taxon>Desulfobulbia</taxon>
        <taxon>Desulfobulbales</taxon>
        <taxon>Thiovibrionaceae</taxon>
        <taxon>Thiovibrio</taxon>
    </lineage>
</organism>
<dbReference type="AlphaFoldDB" id="A0A9X4MNF4"/>
<reference evidence="2" key="1">
    <citation type="journal article" date="2022" name="bioRxiv">
        <title>Thiovibrio frasassiensisgen. nov., sp. nov., an autotrophic, elemental sulfur disproportionating bacterium isolated from sulfidic karst sediment, and proposal of Thiovibrionaceae fam. nov.</title>
        <authorList>
            <person name="Aronson H."/>
            <person name="Thomas C."/>
            <person name="Bhattacharyya M."/>
            <person name="Eckstein S."/>
            <person name="Jensen S."/>
            <person name="Barco R."/>
            <person name="Macalady J."/>
            <person name="Amend J."/>
        </authorList>
    </citation>
    <scope>NUCLEOTIDE SEQUENCE</scope>
    <source>
        <strain evidence="2">RS19-109</strain>
    </source>
</reference>
<dbReference type="GO" id="GO:0009279">
    <property type="term" value="C:cell outer membrane"/>
    <property type="evidence" value="ECO:0007669"/>
    <property type="project" value="InterPro"/>
</dbReference>
<proteinExistence type="inferred from homology"/>
<dbReference type="InterPro" id="IPR050218">
    <property type="entry name" value="LptD"/>
</dbReference>
<reference evidence="2" key="2">
    <citation type="submission" date="2022-10" db="EMBL/GenBank/DDBJ databases">
        <authorList>
            <person name="Aronson H.S."/>
        </authorList>
    </citation>
    <scope>NUCLEOTIDE SEQUENCE</scope>
    <source>
        <strain evidence="2">RS19-109</strain>
    </source>
</reference>
<protein>
    <submittedName>
        <fullName evidence="2">LPS assembly protein LptD</fullName>
    </submittedName>
</protein>
<name>A0A9X4MNF4_9BACT</name>
<evidence type="ECO:0000313" key="3">
    <source>
        <dbReference type="Proteomes" id="UP001154240"/>
    </source>
</evidence>
<dbReference type="Gene3D" id="2.60.450.10">
    <property type="entry name" value="Lipopolysaccharide (LPS) transport protein A like domain"/>
    <property type="match status" value="1"/>
</dbReference>
<dbReference type="EMBL" id="JAPHEH010000001">
    <property type="protein sequence ID" value="MDG4475877.1"/>
    <property type="molecule type" value="Genomic_DNA"/>
</dbReference>
<dbReference type="GO" id="GO:0015920">
    <property type="term" value="P:lipopolysaccharide transport"/>
    <property type="evidence" value="ECO:0007669"/>
    <property type="project" value="InterPro"/>
</dbReference>
<dbReference type="PROSITE" id="PS00018">
    <property type="entry name" value="EF_HAND_1"/>
    <property type="match status" value="1"/>
</dbReference>
<dbReference type="InterPro" id="IPR018247">
    <property type="entry name" value="EF_Hand_1_Ca_BS"/>
</dbReference>
<dbReference type="GO" id="GO:0043165">
    <property type="term" value="P:Gram-negative-bacterium-type cell outer membrane assembly"/>
    <property type="evidence" value="ECO:0007669"/>
    <property type="project" value="InterPro"/>
</dbReference>